<gene>
    <name evidence="3" type="ORF">DPMN_130663</name>
</gene>
<dbReference type="Proteomes" id="UP000828390">
    <property type="component" value="Unassembled WGS sequence"/>
</dbReference>
<dbReference type="PROSITE" id="PS51906">
    <property type="entry name" value="ZF_UBZ2"/>
    <property type="match status" value="1"/>
</dbReference>
<dbReference type="InterPro" id="IPR052689">
    <property type="entry name" value="FA_core_complex_assoc"/>
</dbReference>
<dbReference type="PANTHER" id="PTHR37862:SF1">
    <property type="entry name" value="FANCONI ANEMIA CORE COMPLEX-ASSOCIATED PROTEIN 20"/>
    <property type="match status" value="1"/>
</dbReference>
<name>A0A9D4JYL0_DREPO</name>
<evidence type="ECO:0000313" key="3">
    <source>
        <dbReference type="EMBL" id="KAH3828681.1"/>
    </source>
</evidence>
<feature type="domain" description="UBZ2-type" evidence="2">
    <location>
        <begin position="355"/>
        <end position="390"/>
    </location>
</feature>
<evidence type="ECO:0000259" key="2">
    <source>
        <dbReference type="PROSITE" id="PS51906"/>
    </source>
</evidence>
<evidence type="ECO:0000256" key="1">
    <source>
        <dbReference type="SAM" id="MobiDB-lite"/>
    </source>
</evidence>
<dbReference type="GO" id="GO:0043130">
    <property type="term" value="F:ubiquitin binding"/>
    <property type="evidence" value="ECO:0007669"/>
    <property type="project" value="InterPro"/>
</dbReference>
<evidence type="ECO:0000313" key="4">
    <source>
        <dbReference type="Proteomes" id="UP000828390"/>
    </source>
</evidence>
<accession>A0A9D4JYL0</accession>
<reference evidence="3" key="2">
    <citation type="submission" date="2020-11" db="EMBL/GenBank/DDBJ databases">
        <authorList>
            <person name="McCartney M.A."/>
            <person name="Auch B."/>
            <person name="Kono T."/>
            <person name="Mallez S."/>
            <person name="Becker A."/>
            <person name="Gohl D.M."/>
            <person name="Silverstein K.A.T."/>
            <person name="Koren S."/>
            <person name="Bechman K.B."/>
            <person name="Herman A."/>
            <person name="Abrahante J.E."/>
            <person name="Garbe J."/>
        </authorList>
    </citation>
    <scope>NUCLEOTIDE SEQUENCE</scope>
    <source>
        <strain evidence="3">Duluth1</strain>
        <tissue evidence="3">Whole animal</tissue>
    </source>
</reference>
<feature type="region of interest" description="Disordered" evidence="1">
    <location>
        <begin position="323"/>
        <end position="346"/>
    </location>
</feature>
<proteinExistence type="predicted"/>
<protein>
    <recommendedName>
        <fullName evidence="2">UBZ2-type domain-containing protein</fullName>
    </recommendedName>
</protein>
<dbReference type="AlphaFoldDB" id="A0A9D4JYL0"/>
<dbReference type="EMBL" id="JAIWYP010000005">
    <property type="protein sequence ID" value="KAH3828681.1"/>
    <property type="molecule type" value="Genomic_DNA"/>
</dbReference>
<comment type="caution">
    <text evidence="3">The sequence shown here is derived from an EMBL/GenBank/DDBJ whole genome shotgun (WGS) entry which is preliminary data.</text>
</comment>
<feature type="compositionally biased region" description="Basic and acidic residues" evidence="1">
    <location>
        <begin position="333"/>
        <end position="345"/>
    </location>
</feature>
<organism evidence="3 4">
    <name type="scientific">Dreissena polymorpha</name>
    <name type="common">Zebra mussel</name>
    <name type="synonym">Mytilus polymorpha</name>
    <dbReference type="NCBI Taxonomy" id="45954"/>
    <lineage>
        <taxon>Eukaryota</taxon>
        <taxon>Metazoa</taxon>
        <taxon>Spiralia</taxon>
        <taxon>Lophotrochozoa</taxon>
        <taxon>Mollusca</taxon>
        <taxon>Bivalvia</taxon>
        <taxon>Autobranchia</taxon>
        <taxon>Heteroconchia</taxon>
        <taxon>Euheterodonta</taxon>
        <taxon>Imparidentia</taxon>
        <taxon>Neoheterodontei</taxon>
        <taxon>Myida</taxon>
        <taxon>Dreissenoidea</taxon>
        <taxon>Dreissenidae</taxon>
        <taxon>Dreissena</taxon>
    </lineage>
</organism>
<reference evidence="3" key="1">
    <citation type="journal article" date="2019" name="bioRxiv">
        <title>The Genome of the Zebra Mussel, Dreissena polymorpha: A Resource for Invasive Species Research.</title>
        <authorList>
            <person name="McCartney M.A."/>
            <person name="Auch B."/>
            <person name="Kono T."/>
            <person name="Mallez S."/>
            <person name="Zhang Y."/>
            <person name="Obille A."/>
            <person name="Becker A."/>
            <person name="Abrahante J.E."/>
            <person name="Garbe J."/>
            <person name="Badalamenti J.P."/>
            <person name="Herman A."/>
            <person name="Mangelson H."/>
            <person name="Liachko I."/>
            <person name="Sullivan S."/>
            <person name="Sone E.D."/>
            <person name="Koren S."/>
            <person name="Silverstein K.A.T."/>
            <person name="Beckman K.B."/>
            <person name="Gohl D.M."/>
        </authorList>
    </citation>
    <scope>NUCLEOTIDE SEQUENCE</scope>
    <source>
        <strain evidence="3">Duluth1</strain>
        <tissue evidence="3">Whole animal</tissue>
    </source>
</reference>
<dbReference type="PANTHER" id="PTHR37862">
    <property type="entry name" value="FANCONI ANEMIA CORE COMPLEX-ASSOCIATED PROTEIN 20"/>
    <property type="match status" value="1"/>
</dbReference>
<dbReference type="Pfam" id="PF15750">
    <property type="entry name" value="UBZ_FAAP20"/>
    <property type="match status" value="1"/>
</dbReference>
<keyword evidence="4" id="KW-1185">Reference proteome</keyword>
<dbReference type="InterPro" id="IPR031490">
    <property type="entry name" value="UBZ2_FAAP20"/>
</dbReference>
<sequence length="390" mass="44092">MEKTKKLSLKRKTISKQNIVNHSAPILLDNETDEVISTKTATVLNSAEAVEGNTSLGKLKNLLLRISSKNAVPGSFIPFPEYNPKLDHTKCFHQRDTTTHGPENAIKQEFYPFPKLCRHYKLHRQNLKQSENAVISNNAADFWSSQKNVVNSEQKHLPVKGKMDSNEFPEENCLILRDRNSNLYSLQTKNHLLTASRTYNTYEAISVRLKNDNPEIKDRKVSHEDSRNPVLSGKQLPNHFKRHRAESLDLGIAHSSTSVVTCNDYKKRSHAIEKTHRLPATVAQSPVSTDHSSVDNFHQRDTNTQVSININTQEFFPLPKLDDQEAQSTSSKANKERAIVARDETAASSAKQTTLTSCPLCQHEFDPRFGQVEQDSHIAQCLSMSDDVVW</sequence>